<organism evidence="1 2">
    <name type="scientific">Hymenobacter ginsengisoli</name>
    <dbReference type="NCBI Taxonomy" id="1051626"/>
    <lineage>
        <taxon>Bacteria</taxon>
        <taxon>Pseudomonadati</taxon>
        <taxon>Bacteroidota</taxon>
        <taxon>Cytophagia</taxon>
        <taxon>Cytophagales</taxon>
        <taxon>Hymenobacteraceae</taxon>
        <taxon>Hymenobacter</taxon>
    </lineage>
</organism>
<accession>A0ABP8QDK8</accession>
<evidence type="ECO:0000313" key="2">
    <source>
        <dbReference type="Proteomes" id="UP001501243"/>
    </source>
</evidence>
<proteinExistence type="predicted"/>
<reference evidence="2" key="1">
    <citation type="journal article" date="2019" name="Int. J. Syst. Evol. Microbiol.">
        <title>The Global Catalogue of Microorganisms (GCM) 10K type strain sequencing project: providing services to taxonomists for standard genome sequencing and annotation.</title>
        <authorList>
            <consortium name="The Broad Institute Genomics Platform"/>
            <consortium name="The Broad Institute Genome Sequencing Center for Infectious Disease"/>
            <person name="Wu L."/>
            <person name="Ma J."/>
        </authorList>
    </citation>
    <scope>NUCLEOTIDE SEQUENCE [LARGE SCALE GENOMIC DNA]</scope>
    <source>
        <strain evidence="2">JCM 17841</strain>
    </source>
</reference>
<name>A0ABP8QDK8_9BACT</name>
<keyword evidence="2" id="KW-1185">Reference proteome</keyword>
<sequence>MLLTRTRWLGQAYIACPNSILFPMQDYRPSIEQLAACGFRRSSAAGQWCHMKNIHLHYFEDEHALEVYNGPVHPRYNLTSQNDEAFQAEVQALASVPPIQ</sequence>
<gene>
    <name evidence="1" type="ORF">GCM10023172_23240</name>
</gene>
<protein>
    <submittedName>
        <fullName evidence="1">Uncharacterized protein</fullName>
    </submittedName>
</protein>
<dbReference type="EMBL" id="BAABGQ010000006">
    <property type="protein sequence ID" value="GAA4501424.1"/>
    <property type="molecule type" value="Genomic_DNA"/>
</dbReference>
<dbReference type="Proteomes" id="UP001501243">
    <property type="component" value="Unassembled WGS sequence"/>
</dbReference>
<comment type="caution">
    <text evidence="1">The sequence shown here is derived from an EMBL/GenBank/DDBJ whole genome shotgun (WGS) entry which is preliminary data.</text>
</comment>
<evidence type="ECO:0000313" key="1">
    <source>
        <dbReference type="EMBL" id="GAA4501424.1"/>
    </source>
</evidence>